<proteinExistence type="predicted"/>
<organism evidence="1 2">
    <name type="scientific">Panacibacter microcysteis</name>
    <dbReference type="NCBI Taxonomy" id="2793269"/>
    <lineage>
        <taxon>Bacteria</taxon>
        <taxon>Pseudomonadati</taxon>
        <taxon>Bacteroidota</taxon>
        <taxon>Chitinophagia</taxon>
        <taxon>Chitinophagales</taxon>
        <taxon>Chitinophagaceae</taxon>
        <taxon>Panacibacter</taxon>
    </lineage>
</organism>
<name>A0A931GX10_9BACT</name>
<evidence type="ECO:0000313" key="1">
    <source>
        <dbReference type="EMBL" id="MBG9377113.1"/>
    </source>
</evidence>
<reference evidence="1" key="1">
    <citation type="submission" date="2020-11" db="EMBL/GenBank/DDBJ databases">
        <title>Bacterial whole genome sequence for Panacibacter sp. DH6.</title>
        <authorList>
            <person name="Le V."/>
            <person name="Ko S."/>
            <person name="Ahn C.-Y."/>
            <person name="Oh H.-M."/>
        </authorList>
    </citation>
    <scope>NUCLEOTIDE SEQUENCE</scope>
    <source>
        <strain evidence="1">DH6</strain>
    </source>
</reference>
<dbReference type="Proteomes" id="UP000628448">
    <property type="component" value="Unassembled WGS sequence"/>
</dbReference>
<dbReference type="AlphaFoldDB" id="A0A931GX10"/>
<evidence type="ECO:0000313" key="2">
    <source>
        <dbReference type="Proteomes" id="UP000628448"/>
    </source>
</evidence>
<dbReference type="RefSeq" id="WP_196991213.1">
    <property type="nucleotide sequence ID" value="NZ_JADWYR010000002.1"/>
</dbReference>
<protein>
    <submittedName>
        <fullName evidence="1">Uncharacterized protein</fullName>
    </submittedName>
</protein>
<dbReference type="EMBL" id="JADWYR010000002">
    <property type="protein sequence ID" value="MBG9377113.1"/>
    <property type="molecule type" value="Genomic_DNA"/>
</dbReference>
<sequence length="322" mass="35595">MPRSFAFICLLFLCFSCKDEKASLSGNDPVDIKDFLAAFPAMKVPRSIADTGIARITDTTSISYAVFSSFVPDSALVVLMGKNVSKSAIKAVGKIEKGEETYLLVNFTQNKKATLATFLLDKKAVYKGGLVLLKQGSKDGYNHAVNITSEPTFIISKEKIAGNELLYTRNGYAYNSGSADFIAVMNDSNEDIKRMNEIINPIDTFARDNKLSGDYVQDKKNYISVRDGSSTGKYLFFIHFEKSGGDCAGELKGTMTMQDATHGYFQESGDPCVIDFSFGNNNITVKERGNCGNHRGIKCFFNDTYRKKKEPRTADSRKKANK</sequence>
<comment type="caution">
    <text evidence="1">The sequence shown here is derived from an EMBL/GenBank/DDBJ whole genome shotgun (WGS) entry which is preliminary data.</text>
</comment>
<gene>
    <name evidence="1" type="ORF">I5907_12795</name>
</gene>
<keyword evidence="2" id="KW-1185">Reference proteome</keyword>
<accession>A0A931GX10</accession>